<comment type="similarity">
    <text evidence="3 7">Belongs to the inositol monophosphatase superfamily.</text>
</comment>
<dbReference type="PROSITE" id="PS00630">
    <property type="entry name" value="IMP_2"/>
    <property type="match status" value="1"/>
</dbReference>
<name>A0ABQ6HME5_9MICO</name>
<evidence type="ECO:0000313" key="10">
    <source>
        <dbReference type="Proteomes" id="UP001157109"/>
    </source>
</evidence>
<dbReference type="InterPro" id="IPR033942">
    <property type="entry name" value="IMPase"/>
</dbReference>
<evidence type="ECO:0000256" key="2">
    <source>
        <dbReference type="ARBA" id="ARBA00001946"/>
    </source>
</evidence>
<proteinExistence type="inferred from homology"/>
<dbReference type="InterPro" id="IPR020583">
    <property type="entry name" value="Inositol_monoP_metal-BS"/>
</dbReference>
<evidence type="ECO:0000256" key="1">
    <source>
        <dbReference type="ARBA" id="ARBA00001033"/>
    </source>
</evidence>
<dbReference type="RefSeq" id="WP_241444699.1">
    <property type="nucleotide sequence ID" value="NZ_BSUJ01000001.1"/>
</dbReference>
<reference evidence="10" key="1">
    <citation type="journal article" date="2019" name="Int. J. Syst. Evol. Microbiol.">
        <title>The Global Catalogue of Microorganisms (GCM) 10K type strain sequencing project: providing services to taxonomists for standard genome sequencing and annotation.</title>
        <authorList>
            <consortium name="The Broad Institute Genomics Platform"/>
            <consortium name="The Broad Institute Genome Sequencing Center for Infectious Disease"/>
            <person name="Wu L."/>
            <person name="Ma J."/>
        </authorList>
    </citation>
    <scope>NUCLEOTIDE SEQUENCE [LARGE SCALE GENOMIC DNA]</scope>
    <source>
        <strain evidence="10">NBRC 105830</strain>
    </source>
</reference>
<dbReference type="PROSITE" id="PS00629">
    <property type="entry name" value="IMP_1"/>
    <property type="match status" value="1"/>
</dbReference>
<protein>
    <recommendedName>
        <fullName evidence="7">Inositol-1-monophosphatase</fullName>
        <ecNumber evidence="7">3.1.3.25</ecNumber>
    </recommendedName>
</protein>
<comment type="caution">
    <text evidence="9">The sequence shown here is derived from an EMBL/GenBank/DDBJ whole genome shotgun (WGS) entry which is preliminary data.</text>
</comment>
<feature type="region of interest" description="Disordered" evidence="8">
    <location>
        <begin position="1"/>
        <end position="20"/>
    </location>
</feature>
<dbReference type="Pfam" id="PF00459">
    <property type="entry name" value="Inositol_P"/>
    <property type="match status" value="1"/>
</dbReference>
<sequence>MTRDLAEPASTPDSIRVPARDQGLALPPDLIDELEALAVQVAQRCGRLIVDERPRDLDVASTKSSATDVVTIMDRRSEDLAHRLLLEARPQDGLLGEEGTGIVGSSGISWVVDPIDGTVNYLYDIPAYAVSIAAVVGNPRVPGGWYPVAGAVTHAVLGQTYRAGLGRGARLEAADGSVRALRHNPSPLLEASLLSTGFGYLADVRAAQGRVIATVLPQVRDIRRIGSAALDLCAIASGQTDVYYERGLNAWDLAAGWLVAVESGATVRGLDQDTPGAAVTLAGAPGPVEELAVILRSCGVAD</sequence>
<dbReference type="EC" id="3.1.3.25" evidence="7"/>
<dbReference type="PANTHER" id="PTHR20854">
    <property type="entry name" value="INOSITOL MONOPHOSPHATASE"/>
    <property type="match status" value="1"/>
</dbReference>
<comment type="cofactor">
    <cofactor evidence="2 7">
        <name>Mg(2+)</name>
        <dbReference type="ChEBI" id="CHEBI:18420"/>
    </cofactor>
</comment>
<dbReference type="Gene3D" id="3.30.540.10">
    <property type="entry name" value="Fructose-1,6-Bisphosphatase, subunit A, domain 1"/>
    <property type="match status" value="1"/>
</dbReference>
<organism evidence="9 10">
    <name type="scientific">Arsenicicoccus piscis</name>
    <dbReference type="NCBI Taxonomy" id="673954"/>
    <lineage>
        <taxon>Bacteria</taxon>
        <taxon>Bacillati</taxon>
        <taxon>Actinomycetota</taxon>
        <taxon>Actinomycetes</taxon>
        <taxon>Micrococcales</taxon>
        <taxon>Intrasporangiaceae</taxon>
        <taxon>Arsenicicoccus</taxon>
    </lineage>
</organism>
<evidence type="ECO:0000256" key="5">
    <source>
        <dbReference type="ARBA" id="ARBA00022801"/>
    </source>
</evidence>
<keyword evidence="6 7" id="KW-0460">Magnesium</keyword>
<evidence type="ECO:0000256" key="7">
    <source>
        <dbReference type="RuleBase" id="RU364068"/>
    </source>
</evidence>
<dbReference type="InterPro" id="IPR020550">
    <property type="entry name" value="Inositol_monophosphatase_CS"/>
</dbReference>
<keyword evidence="10" id="KW-1185">Reference proteome</keyword>
<comment type="catalytic activity">
    <reaction evidence="1 7">
        <text>a myo-inositol phosphate + H2O = myo-inositol + phosphate</text>
        <dbReference type="Rhea" id="RHEA:24056"/>
        <dbReference type="ChEBI" id="CHEBI:15377"/>
        <dbReference type="ChEBI" id="CHEBI:17268"/>
        <dbReference type="ChEBI" id="CHEBI:43474"/>
        <dbReference type="ChEBI" id="CHEBI:84139"/>
        <dbReference type="EC" id="3.1.3.25"/>
    </reaction>
</comment>
<evidence type="ECO:0000313" key="9">
    <source>
        <dbReference type="EMBL" id="GMA19497.1"/>
    </source>
</evidence>
<keyword evidence="5 7" id="KW-0378">Hydrolase</keyword>
<dbReference type="CDD" id="cd01639">
    <property type="entry name" value="IMPase"/>
    <property type="match status" value="1"/>
</dbReference>
<keyword evidence="4 7" id="KW-0479">Metal-binding</keyword>
<evidence type="ECO:0000256" key="4">
    <source>
        <dbReference type="ARBA" id="ARBA00022723"/>
    </source>
</evidence>
<dbReference type="PANTHER" id="PTHR20854:SF4">
    <property type="entry name" value="INOSITOL-1-MONOPHOSPHATASE-RELATED"/>
    <property type="match status" value="1"/>
</dbReference>
<gene>
    <name evidence="9" type="ORF">GCM10025862_15180</name>
</gene>
<evidence type="ECO:0000256" key="8">
    <source>
        <dbReference type="SAM" id="MobiDB-lite"/>
    </source>
</evidence>
<dbReference type="PRINTS" id="PR00377">
    <property type="entry name" value="IMPHPHTASES"/>
</dbReference>
<dbReference type="EMBL" id="BSUJ01000001">
    <property type="protein sequence ID" value="GMA19497.1"/>
    <property type="molecule type" value="Genomic_DNA"/>
</dbReference>
<evidence type="ECO:0000256" key="6">
    <source>
        <dbReference type="ARBA" id="ARBA00022842"/>
    </source>
</evidence>
<dbReference type="Gene3D" id="3.40.190.80">
    <property type="match status" value="1"/>
</dbReference>
<accession>A0ABQ6HME5</accession>
<dbReference type="Proteomes" id="UP001157109">
    <property type="component" value="Unassembled WGS sequence"/>
</dbReference>
<dbReference type="SUPFAM" id="SSF56655">
    <property type="entry name" value="Carbohydrate phosphatase"/>
    <property type="match status" value="1"/>
</dbReference>
<dbReference type="InterPro" id="IPR000760">
    <property type="entry name" value="Inositol_monophosphatase-like"/>
</dbReference>
<evidence type="ECO:0000256" key="3">
    <source>
        <dbReference type="ARBA" id="ARBA00009759"/>
    </source>
</evidence>